<dbReference type="Gene3D" id="1.10.510.10">
    <property type="entry name" value="Transferase(Phosphotransferase) domain 1"/>
    <property type="match status" value="1"/>
</dbReference>
<dbReference type="AlphaFoldDB" id="A0A485L0H6"/>
<dbReference type="InterPro" id="IPR011009">
    <property type="entry name" value="Kinase-like_dom_sf"/>
</dbReference>
<sequence>MEAATWTDDVVQGRMETNVPNEVARVLIQGLLKVNPTQRYTMAQVLQHPYFTAVMVPTQCKATVATLLHKICSAQRVVIASQRNHWGHRGQNDASDTDGIKNRSCDV</sequence>
<evidence type="ECO:0000313" key="4">
    <source>
        <dbReference type="Proteomes" id="UP000332933"/>
    </source>
</evidence>
<dbReference type="Proteomes" id="UP000332933">
    <property type="component" value="Unassembled WGS sequence"/>
</dbReference>
<gene>
    <name evidence="3" type="primary">Aste57867_14147</name>
    <name evidence="2" type="ORF">As57867_014096</name>
    <name evidence="3" type="ORF">ASTE57867_14147</name>
</gene>
<proteinExistence type="predicted"/>
<feature type="compositionally biased region" description="Basic and acidic residues" evidence="1">
    <location>
        <begin position="98"/>
        <end position="107"/>
    </location>
</feature>
<evidence type="ECO:0000256" key="1">
    <source>
        <dbReference type="SAM" id="MobiDB-lite"/>
    </source>
</evidence>
<feature type="region of interest" description="Disordered" evidence="1">
    <location>
        <begin position="83"/>
        <end position="107"/>
    </location>
</feature>
<dbReference type="OrthoDB" id="548217at2759"/>
<reference evidence="3 4" key="1">
    <citation type="submission" date="2019-03" db="EMBL/GenBank/DDBJ databases">
        <authorList>
            <person name="Gaulin E."/>
            <person name="Dumas B."/>
        </authorList>
    </citation>
    <scope>NUCLEOTIDE SEQUENCE [LARGE SCALE GENOMIC DNA]</scope>
    <source>
        <strain evidence="3">CBS 568.67</strain>
    </source>
</reference>
<accession>A0A485L0H6</accession>
<dbReference type="EMBL" id="VJMH01005525">
    <property type="protein sequence ID" value="KAF0694998.1"/>
    <property type="molecule type" value="Genomic_DNA"/>
</dbReference>
<dbReference type="EMBL" id="CAADRA010005546">
    <property type="protein sequence ID" value="VFT90973.1"/>
    <property type="molecule type" value="Genomic_DNA"/>
</dbReference>
<keyword evidence="4" id="KW-1185">Reference proteome</keyword>
<organism evidence="3 4">
    <name type="scientific">Aphanomyces stellatus</name>
    <dbReference type="NCBI Taxonomy" id="120398"/>
    <lineage>
        <taxon>Eukaryota</taxon>
        <taxon>Sar</taxon>
        <taxon>Stramenopiles</taxon>
        <taxon>Oomycota</taxon>
        <taxon>Saprolegniomycetes</taxon>
        <taxon>Saprolegniales</taxon>
        <taxon>Verrucalvaceae</taxon>
        <taxon>Aphanomyces</taxon>
    </lineage>
</organism>
<protein>
    <submittedName>
        <fullName evidence="3">Aste57867_14147 protein</fullName>
    </submittedName>
</protein>
<evidence type="ECO:0000313" key="3">
    <source>
        <dbReference type="EMBL" id="VFT90973.1"/>
    </source>
</evidence>
<dbReference type="SUPFAM" id="SSF56112">
    <property type="entry name" value="Protein kinase-like (PK-like)"/>
    <property type="match status" value="1"/>
</dbReference>
<name>A0A485L0H6_9STRA</name>
<evidence type="ECO:0000313" key="2">
    <source>
        <dbReference type="EMBL" id="KAF0694998.1"/>
    </source>
</evidence>
<reference evidence="2" key="2">
    <citation type="submission" date="2019-06" db="EMBL/GenBank/DDBJ databases">
        <title>Genomics analysis of Aphanomyces spp. identifies a new class of oomycete effector associated with host adaptation.</title>
        <authorList>
            <person name="Gaulin E."/>
        </authorList>
    </citation>
    <scope>NUCLEOTIDE SEQUENCE</scope>
    <source>
        <strain evidence="2">CBS 578.67</strain>
    </source>
</reference>